<protein>
    <submittedName>
        <fullName evidence="3">Ubiquitin carboxyl-terminal hydrolase 37-like isoform X5</fullName>
    </submittedName>
</protein>
<comment type="caution">
    <text evidence="3">The sequence shown here is derived from an EMBL/GenBank/DDBJ whole genome shotgun (WGS) entry which is preliminary data.</text>
</comment>
<evidence type="ECO:0000313" key="3">
    <source>
        <dbReference type="EMBL" id="CAK6973655.1"/>
    </source>
</evidence>
<reference evidence="3 4" key="1">
    <citation type="submission" date="2024-01" db="EMBL/GenBank/DDBJ databases">
        <authorList>
            <person name="Alioto T."/>
            <person name="Alioto T."/>
            <person name="Gomez Garrido J."/>
        </authorList>
    </citation>
    <scope>NUCLEOTIDE SEQUENCE [LARGE SCALE GENOMIC DNA]</scope>
</reference>
<dbReference type="CDD" id="cd02257">
    <property type="entry name" value="Peptidase_C19"/>
    <property type="match status" value="1"/>
</dbReference>
<gene>
    <name evidence="3" type="ORF">FSCOSCO3_A020468</name>
</gene>
<evidence type="ECO:0000313" key="4">
    <source>
        <dbReference type="Proteomes" id="UP001314229"/>
    </source>
</evidence>
<accession>A0AAV1PQP1</accession>
<dbReference type="PROSITE" id="PS00973">
    <property type="entry name" value="USP_2"/>
    <property type="match status" value="1"/>
</dbReference>
<proteinExistence type="predicted"/>
<name>A0AAV1PQP1_SCOSC</name>
<dbReference type="SUPFAM" id="SSF54001">
    <property type="entry name" value="Cysteine proteinases"/>
    <property type="match status" value="1"/>
</dbReference>
<feature type="region of interest" description="Disordered" evidence="1">
    <location>
        <begin position="126"/>
        <end position="165"/>
    </location>
</feature>
<keyword evidence="3" id="KW-0378">Hydrolase</keyword>
<dbReference type="InterPro" id="IPR038765">
    <property type="entry name" value="Papain-like_cys_pep_sf"/>
</dbReference>
<feature type="compositionally biased region" description="Basic and acidic residues" evidence="1">
    <location>
        <begin position="126"/>
        <end position="157"/>
    </location>
</feature>
<organism evidence="3 4">
    <name type="scientific">Scomber scombrus</name>
    <name type="common">Atlantic mackerel</name>
    <name type="synonym">Scomber vernalis</name>
    <dbReference type="NCBI Taxonomy" id="13677"/>
    <lineage>
        <taxon>Eukaryota</taxon>
        <taxon>Metazoa</taxon>
        <taxon>Chordata</taxon>
        <taxon>Craniata</taxon>
        <taxon>Vertebrata</taxon>
        <taxon>Euteleostomi</taxon>
        <taxon>Actinopterygii</taxon>
        <taxon>Neopterygii</taxon>
        <taxon>Teleostei</taxon>
        <taxon>Neoteleostei</taxon>
        <taxon>Acanthomorphata</taxon>
        <taxon>Pelagiaria</taxon>
        <taxon>Scombriformes</taxon>
        <taxon>Scombridae</taxon>
        <taxon>Scomber</taxon>
    </lineage>
</organism>
<feature type="domain" description="USP" evidence="2">
    <location>
        <begin position="1"/>
        <end position="99"/>
    </location>
</feature>
<dbReference type="EMBL" id="CAWUFR010000234">
    <property type="protein sequence ID" value="CAK6973655.1"/>
    <property type="molecule type" value="Genomic_DNA"/>
</dbReference>
<dbReference type="InterPro" id="IPR001394">
    <property type="entry name" value="Peptidase_C19_UCH"/>
</dbReference>
<dbReference type="AlphaFoldDB" id="A0AAV1PQP1"/>
<dbReference type="Proteomes" id="UP001314229">
    <property type="component" value="Unassembled WGS sequence"/>
</dbReference>
<evidence type="ECO:0000259" key="2">
    <source>
        <dbReference type="PROSITE" id="PS50235"/>
    </source>
</evidence>
<dbReference type="PROSITE" id="PS50235">
    <property type="entry name" value="USP_3"/>
    <property type="match status" value="1"/>
</dbReference>
<dbReference type="Pfam" id="PF00443">
    <property type="entry name" value="UCH"/>
    <property type="match status" value="1"/>
</dbReference>
<dbReference type="GO" id="GO:0016579">
    <property type="term" value="P:protein deubiquitination"/>
    <property type="evidence" value="ECO:0007669"/>
    <property type="project" value="InterPro"/>
</dbReference>
<dbReference type="Gene3D" id="3.90.70.10">
    <property type="entry name" value="Cysteine proteinases"/>
    <property type="match status" value="1"/>
</dbReference>
<keyword evidence="4" id="KW-1185">Reference proteome</keyword>
<dbReference type="InterPro" id="IPR018200">
    <property type="entry name" value="USP_CS"/>
</dbReference>
<dbReference type="InterPro" id="IPR028889">
    <property type="entry name" value="USP"/>
</dbReference>
<dbReference type="GO" id="GO:0004843">
    <property type="term" value="F:cysteine-type deubiquitinase activity"/>
    <property type="evidence" value="ECO:0007669"/>
    <property type="project" value="InterPro"/>
</dbReference>
<evidence type="ECO:0000256" key="1">
    <source>
        <dbReference type="SAM" id="MobiDB-lite"/>
    </source>
</evidence>
<sequence>MLQPKRFCYTSFLQLEKLQYPVQYVGDGWYSLVSIISHLGSGAQQGHYVSDGVHPDMELDDPTDRWLIYYDAEVTELQGASVCEQRQHNAERRVTYEFGKRAERMQDHKTNIPYSCGQTLLKISQEKDEEKKAEISRQEREKEKIEKEDRKRRDVNSREMSVQSS</sequence>